<evidence type="ECO:0000259" key="8">
    <source>
        <dbReference type="PROSITE" id="PS50109"/>
    </source>
</evidence>
<dbReference type="InterPro" id="IPR035965">
    <property type="entry name" value="PAS-like_dom_sf"/>
</dbReference>
<feature type="domain" description="Histidine kinase" evidence="8">
    <location>
        <begin position="203"/>
        <end position="416"/>
    </location>
</feature>
<evidence type="ECO:0000256" key="5">
    <source>
        <dbReference type="ARBA" id="ARBA00022777"/>
    </source>
</evidence>
<dbReference type="Pfam" id="PF02518">
    <property type="entry name" value="HATPase_c"/>
    <property type="match status" value="1"/>
</dbReference>
<dbReference type="EMBL" id="JACHHG010000009">
    <property type="protein sequence ID" value="MBB6099159.1"/>
    <property type="molecule type" value="Genomic_DNA"/>
</dbReference>
<dbReference type="PROSITE" id="PS50109">
    <property type="entry name" value="HIS_KIN"/>
    <property type="match status" value="1"/>
</dbReference>
<comment type="caution">
    <text evidence="10">The sequence shown here is derived from an EMBL/GenBank/DDBJ whole genome shotgun (WGS) entry which is preliminary data.</text>
</comment>
<feature type="domain" description="PAS" evidence="9">
    <location>
        <begin position="50"/>
        <end position="120"/>
    </location>
</feature>
<dbReference type="InterPro" id="IPR036890">
    <property type="entry name" value="HATPase_C_sf"/>
</dbReference>
<dbReference type="SMART" id="SM00387">
    <property type="entry name" value="HATPase_c"/>
    <property type="match status" value="1"/>
</dbReference>
<dbReference type="FunFam" id="3.30.565.10:FF:000006">
    <property type="entry name" value="Sensor histidine kinase WalK"/>
    <property type="match status" value="1"/>
</dbReference>
<evidence type="ECO:0000313" key="11">
    <source>
        <dbReference type="Proteomes" id="UP000569951"/>
    </source>
</evidence>
<dbReference type="SUPFAM" id="SSF55874">
    <property type="entry name" value="ATPase domain of HSP90 chaperone/DNA topoisomerase II/histidine kinase"/>
    <property type="match status" value="1"/>
</dbReference>
<dbReference type="SMART" id="SM00091">
    <property type="entry name" value="PAS"/>
    <property type="match status" value="1"/>
</dbReference>
<evidence type="ECO:0000256" key="2">
    <source>
        <dbReference type="ARBA" id="ARBA00012438"/>
    </source>
</evidence>
<evidence type="ECO:0000313" key="10">
    <source>
        <dbReference type="EMBL" id="MBB6099159.1"/>
    </source>
</evidence>
<dbReference type="InterPro" id="IPR000014">
    <property type="entry name" value="PAS"/>
</dbReference>
<keyword evidence="4" id="KW-0808">Transferase</keyword>
<dbReference type="PANTHER" id="PTHR42878:SF15">
    <property type="entry name" value="BACTERIOPHYTOCHROME"/>
    <property type="match status" value="1"/>
</dbReference>
<dbReference type="GO" id="GO:0004673">
    <property type="term" value="F:protein histidine kinase activity"/>
    <property type="evidence" value="ECO:0007669"/>
    <property type="project" value="UniProtKB-EC"/>
</dbReference>
<evidence type="ECO:0000256" key="7">
    <source>
        <dbReference type="SAM" id="MobiDB-lite"/>
    </source>
</evidence>
<evidence type="ECO:0000256" key="1">
    <source>
        <dbReference type="ARBA" id="ARBA00000085"/>
    </source>
</evidence>
<dbReference type="InterPro" id="IPR003594">
    <property type="entry name" value="HATPase_dom"/>
</dbReference>
<dbReference type="PROSITE" id="PS50112">
    <property type="entry name" value="PAS"/>
    <property type="match status" value="1"/>
</dbReference>
<reference evidence="10 11" key="1">
    <citation type="submission" date="2020-08" db="EMBL/GenBank/DDBJ databases">
        <title>Genomic Encyclopedia of Type Strains, Phase IV (KMG-IV): sequencing the most valuable type-strain genomes for metagenomic binning, comparative biology and taxonomic classification.</title>
        <authorList>
            <person name="Goeker M."/>
        </authorList>
    </citation>
    <scope>NUCLEOTIDE SEQUENCE [LARGE SCALE GENOMIC DNA]</scope>
    <source>
        <strain evidence="10 11">DSM 21458</strain>
    </source>
</reference>
<dbReference type="Pfam" id="PF08448">
    <property type="entry name" value="PAS_4"/>
    <property type="match status" value="1"/>
</dbReference>
<dbReference type="Proteomes" id="UP000569951">
    <property type="component" value="Unassembled WGS sequence"/>
</dbReference>
<dbReference type="InterPro" id="IPR005467">
    <property type="entry name" value="His_kinase_dom"/>
</dbReference>
<dbReference type="Gene3D" id="3.30.565.10">
    <property type="entry name" value="Histidine kinase-like ATPase, C-terminal domain"/>
    <property type="match status" value="1"/>
</dbReference>
<evidence type="ECO:0000256" key="4">
    <source>
        <dbReference type="ARBA" id="ARBA00022679"/>
    </source>
</evidence>
<evidence type="ECO:0000259" key="9">
    <source>
        <dbReference type="PROSITE" id="PS50112"/>
    </source>
</evidence>
<evidence type="ECO:0000256" key="3">
    <source>
        <dbReference type="ARBA" id="ARBA00022553"/>
    </source>
</evidence>
<dbReference type="CDD" id="cd00130">
    <property type="entry name" value="PAS"/>
    <property type="match status" value="1"/>
</dbReference>
<dbReference type="GO" id="GO:0007234">
    <property type="term" value="P:osmosensory signaling via phosphorelay pathway"/>
    <property type="evidence" value="ECO:0007669"/>
    <property type="project" value="TreeGrafter"/>
</dbReference>
<organism evidence="10 11">
    <name type="scientific">Deinobacterium chartae</name>
    <dbReference type="NCBI Taxonomy" id="521158"/>
    <lineage>
        <taxon>Bacteria</taxon>
        <taxon>Thermotogati</taxon>
        <taxon>Deinococcota</taxon>
        <taxon>Deinococci</taxon>
        <taxon>Deinococcales</taxon>
        <taxon>Deinococcaceae</taxon>
        <taxon>Deinobacterium</taxon>
    </lineage>
</organism>
<dbReference type="PRINTS" id="PR00344">
    <property type="entry name" value="BCTRLSENSOR"/>
</dbReference>
<keyword evidence="6" id="KW-0472">Membrane</keyword>
<dbReference type="InterPro" id="IPR004358">
    <property type="entry name" value="Sig_transdc_His_kin-like_C"/>
</dbReference>
<sequence length="421" mass="47442">MVFPATTDARPRSVNPSNTMPDDQNLPGAQPPHPDPQQRVQALEAELQAGQQRAVTFFSEAPAPYLLLDVQGRIVDINAVGCGLLERTRETLLDKRLDQFLTPPSQATLTLLLQQVFEDSLRHQGEVQLIRPDQAPCKLRLDLAPHRVGSGFEHCLVIATDITAYQQAHQSLLDANTAQEQRLQEQALKLRLLNQELENTVVTFIQQLHLPVARVINFLSQLRAVIGEQPQQVTRPLLNTERATQQIIALLASIDRFMQMRRMRVTVRPVDLNMVLGEILKNAQPLLLDRNVSITSDHLPTVQGDSRALYVVLDEYIANALKFTKAREAARIHVRVQETDSEYRIGVEDNGVGFNMRHKDKLFQVFGRLHPSTAYEGTGIGLVTVRRTCERFGGRVWAEGQVDQGATFWFAWPKEPDLLEV</sequence>
<dbReference type="SUPFAM" id="SSF55785">
    <property type="entry name" value="PYP-like sensor domain (PAS domain)"/>
    <property type="match status" value="1"/>
</dbReference>
<dbReference type="InterPro" id="IPR013656">
    <property type="entry name" value="PAS_4"/>
</dbReference>
<dbReference type="PANTHER" id="PTHR42878">
    <property type="entry name" value="TWO-COMPONENT HISTIDINE KINASE"/>
    <property type="match status" value="1"/>
</dbReference>
<keyword evidence="3" id="KW-0597">Phosphoprotein</keyword>
<dbReference type="GO" id="GO:0016020">
    <property type="term" value="C:membrane"/>
    <property type="evidence" value="ECO:0007669"/>
    <property type="project" value="UniProtKB-SubCell"/>
</dbReference>
<feature type="region of interest" description="Disordered" evidence="7">
    <location>
        <begin position="1"/>
        <end position="37"/>
    </location>
</feature>
<dbReference type="RefSeq" id="WP_246351510.1">
    <property type="nucleotide sequence ID" value="NZ_JACHHG010000009.1"/>
</dbReference>
<name>A0A841I4D5_9DEIO</name>
<dbReference type="GO" id="GO:0030295">
    <property type="term" value="F:protein kinase activator activity"/>
    <property type="evidence" value="ECO:0007669"/>
    <property type="project" value="TreeGrafter"/>
</dbReference>
<dbReference type="AlphaFoldDB" id="A0A841I4D5"/>
<proteinExistence type="predicted"/>
<evidence type="ECO:0000256" key="6">
    <source>
        <dbReference type="ARBA" id="ARBA00023136"/>
    </source>
</evidence>
<dbReference type="InterPro" id="IPR050351">
    <property type="entry name" value="BphY/WalK/GraS-like"/>
</dbReference>
<gene>
    <name evidence="10" type="ORF">HNR42_002595</name>
</gene>
<dbReference type="Gene3D" id="3.30.450.20">
    <property type="entry name" value="PAS domain"/>
    <property type="match status" value="1"/>
</dbReference>
<dbReference type="EC" id="2.7.13.3" evidence="2"/>
<dbReference type="GO" id="GO:0000156">
    <property type="term" value="F:phosphorelay response regulator activity"/>
    <property type="evidence" value="ECO:0007669"/>
    <property type="project" value="TreeGrafter"/>
</dbReference>
<accession>A0A841I4D5</accession>
<protein>
    <recommendedName>
        <fullName evidence="2">histidine kinase</fullName>
        <ecNumber evidence="2">2.7.13.3</ecNumber>
    </recommendedName>
</protein>
<keyword evidence="11" id="KW-1185">Reference proteome</keyword>
<keyword evidence="5" id="KW-0418">Kinase</keyword>
<comment type="catalytic activity">
    <reaction evidence="1">
        <text>ATP + protein L-histidine = ADP + protein N-phospho-L-histidine.</text>
        <dbReference type="EC" id="2.7.13.3"/>
    </reaction>
</comment>